<keyword evidence="4" id="KW-0808">Transferase</keyword>
<feature type="compositionally biased region" description="Polar residues" evidence="13">
    <location>
        <begin position="277"/>
        <end position="295"/>
    </location>
</feature>
<feature type="domain" description="MYST-type HAT" evidence="14">
    <location>
        <begin position="364"/>
        <end position="666"/>
    </location>
</feature>
<feature type="compositionally biased region" description="Basic and acidic residues" evidence="13">
    <location>
        <begin position="19"/>
        <end position="28"/>
    </location>
</feature>
<evidence type="ECO:0000256" key="1">
    <source>
        <dbReference type="ARBA" id="ARBA00004123"/>
    </source>
</evidence>
<evidence type="ECO:0000256" key="10">
    <source>
        <dbReference type="ARBA" id="ARBA00023242"/>
    </source>
</evidence>
<dbReference type="InterPro" id="IPR036388">
    <property type="entry name" value="WH-like_DNA-bd_sf"/>
</dbReference>
<dbReference type="GO" id="GO:0010485">
    <property type="term" value="F:histone H4 acetyltransferase activity"/>
    <property type="evidence" value="ECO:0007669"/>
    <property type="project" value="TreeGrafter"/>
</dbReference>
<reference evidence="17" key="1">
    <citation type="submission" date="2016-06" db="UniProtKB">
        <authorList>
            <consortium name="WormBaseParasite"/>
        </authorList>
    </citation>
    <scope>IDENTIFICATION</scope>
</reference>
<evidence type="ECO:0000256" key="5">
    <source>
        <dbReference type="ARBA" id="ARBA00022723"/>
    </source>
</evidence>
<evidence type="ECO:0000256" key="8">
    <source>
        <dbReference type="ARBA" id="ARBA00022853"/>
    </source>
</evidence>
<evidence type="ECO:0000313" key="15">
    <source>
        <dbReference type="EMBL" id="VDM38388.1"/>
    </source>
</evidence>
<reference evidence="15 16" key="2">
    <citation type="submission" date="2018-11" db="EMBL/GenBank/DDBJ databases">
        <authorList>
            <consortium name="Pathogen Informatics"/>
        </authorList>
    </citation>
    <scope>NUCLEOTIDE SEQUENCE [LARGE SCALE GENOMIC DNA]</scope>
</reference>
<dbReference type="InterPro" id="IPR016181">
    <property type="entry name" value="Acyl_CoA_acyltransferase"/>
</dbReference>
<keyword evidence="5" id="KW-0479">Metal-binding</keyword>
<dbReference type="InterPro" id="IPR002717">
    <property type="entry name" value="HAT_MYST-type"/>
</dbReference>
<dbReference type="GO" id="GO:0003712">
    <property type="term" value="F:transcription coregulator activity"/>
    <property type="evidence" value="ECO:0007669"/>
    <property type="project" value="TreeGrafter"/>
</dbReference>
<feature type="compositionally biased region" description="Basic and acidic residues" evidence="13">
    <location>
        <begin position="88"/>
        <end position="99"/>
    </location>
</feature>
<dbReference type="PANTHER" id="PTHR10615:SF161">
    <property type="entry name" value="HISTONE ACETYLTRANSFERASE KAT7"/>
    <property type="match status" value="1"/>
</dbReference>
<evidence type="ECO:0000256" key="3">
    <source>
        <dbReference type="ARBA" id="ARBA00013184"/>
    </source>
</evidence>
<dbReference type="Pfam" id="PF17772">
    <property type="entry name" value="zf-MYST"/>
    <property type="match status" value="1"/>
</dbReference>
<dbReference type="EMBL" id="UYWY01019607">
    <property type="protein sequence ID" value="VDM38388.1"/>
    <property type="molecule type" value="Genomic_DNA"/>
</dbReference>
<dbReference type="GO" id="GO:0006357">
    <property type="term" value="P:regulation of transcription by RNA polymerase II"/>
    <property type="evidence" value="ECO:0007669"/>
    <property type="project" value="TreeGrafter"/>
</dbReference>
<protein>
    <recommendedName>
        <fullName evidence="3 12">Histone acetyltransferase</fullName>
        <ecNumber evidence="3 12">2.3.1.48</ecNumber>
    </recommendedName>
</protein>
<evidence type="ECO:0000256" key="6">
    <source>
        <dbReference type="ARBA" id="ARBA00022771"/>
    </source>
</evidence>
<dbReference type="GO" id="GO:0003682">
    <property type="term" value="F:chromatin binding"/>
    <property type="evidence" value="ECO:0007669"/>
    <property type="project" value="TreeGrafter"/>
</dbReference>
<dbReference type="EC" id="2.3.1.48" evidence="3 12"/>
<dbReference type="SUPFAM" id="SSF57903">
    <property type="entry name" value="FYVE/PHD zinc finger"/>
    <property type="match status" value="1"/>
</dbReference>
<feature type="region of interest" description="Disordered" evidence="13">
    <location>
        <begin position="19"/>
        <end position="100"/>
    </location>
</feature>
<organism evidence="16 17">
    <name type="scientific">Toxocara canis</name>
    <name type="common">Canine roundworm</name>
    <dbReference type="NCBI Taxonomy" id="6265"/>
    <lineage>
        <taxon>Eukaryota</taxon>
        <taxon>Metazoa</taxon>
        <taxon>Ecdysozoa</taxon>
        <taxon>Nematoda</taxon>
        <taxon>Chromadorea</taxon>
        <taxon>Rhabditida</taxon>
        <taxon>Spirurina</taxon>
        <taxon>Ascaridomorpha</taxon>
        <taxon>Ascaridoidea</taxon>
        <taxon>Toxocaridae</taxon>
        <taxon>Toxocara</taxon>
    </lineage>
</organism>
<dbReference type="PROSITE" id="PS51726">
    <property type="entry name" value="MYST_HAT"/>
    <property type="match status" value="1"/>
</dbReference>
<feature type="compositionally biased region" description="Low complexity" evidence="13">
    <location>
        <begin position="203"/>
        <end position="214"/>
    </location>
</feature>
<dbReference type="InterPro" id="IPR013083">
    <property type="entry name" value="Znf_RING/FYVE/PHD"/>
</dbReference>
<dbReference type="GO" id="GO:0008270">
    <property type="term" value="F:zinc ion binding"/>
    <property type="evidence" value="ECO:0007669"/>
    <property type="project" value="UniProtKB-KW"/>
</dbReference>
<comment type="catalytic activity">
    <reaction evidence="12">
        <text>L-lysyl-[protein] + acetyl-CoA = N(6)-acetyl-L-lysyl-[protein] + CoA + H(+)</text>
        <dbReference type="Rhea" id="RHEA:45948"/>
        <dbReference type="Rhea" id="RHEA-COMP:9752"/>
        <dbReference type="Rhea" id="RHEA-COMP:10731"/>
        <dbReference type="ChEBI" id="CHEBI:15378"/>
        <dbReference type="ChEBI" id="CHEBI:29969"/>
        <dbReference type="ChEBI" id="CHEBI:57287"/>
        <dbReference type="ChEBI" id="CHEBI:57288"/>
        <dbReference type="ChEBI" id="CHEBI:61930"/>
        <dbReference type="EC" id="2.3.1.48"/>
    </reaction>
</comment>
<feature type="region of interest" description="Disordered" evidence="13">
    <location>
        <begin position="194"/>
        <end position="216"/>
    </location>
</feature>
<accession>A0A183UEZ7</accession>
<evidence type="ECO:0000259" key="14">
    <source>
        <dbReference type="PROSITE" id="PS51726"/>
    </source>
</evidence>
<comment type="similarity">
    <text evidence="2 12">Belongs to the MYST (SAS/MOZ) family.</text>
</comment>
<keyword evidence="8" id="KW-0156">Chromatin regulator</keyword>
<dbReference type="SUPFAM" id="SSF55729">
    <property type="entry name" value="Acyl-CoA N-acyltransferases (Nat)"/>
    <property type="match status" value="1"/>
</dbReference>
<evidence type="ECO:0000256" key="12">
    <source>
        <dbReference type="RuleBase" id="RU361211"/>
    </source>
</evidence>
<keyword evidence="9" id="KW-0007">Acetylation</keyword>
<feature type="active site" description="Proton donor/acceptor" evidence="11">
    <location>
        <position position="562"/>
    </location>
</feature>
<dbReference type="InterPro" id="IPR040706">
    <property type="entry name" value="Zf-MYST"/>
</dbReference>
<keyword evidence="6" id="KW-0863">Zinc-finger</keyword>
<evidence type="ECO:0000256" key="13">
    <source>
        <dbReference type="SAM" id="MobiDB-lite"/>
    </source>
</evidence>
<evidence type="ECO:0000256" key="11">
    <source>
        <dbReference type="PIRSR" id="PIRSR602717-51"/>
    </source>
</evidence>
<dbReference type="PANTHER" id="PTHR10615">
    <property type="entry name" value="HISTONE ACETYLTRANSFERASE"/>
    <property type="match status" value="1"/>
</dbReference>
<evidence type="ECO:0000256" key="9">
    <source>
        <dbReference type="ARBA" id="ARBA00022990"/>
    </source>
</evidence>
<dbReference type="Pfam" id="PF01853">
    <property type="entry name" value="MOZ_SAS"/>
    <property type="match status" value="1"/>
</dbReference>
<keyword evidence="16" id="KW-1185">Reference proteome</keyword>
<evidence type="ECO:0000256" key="7">
    <source>
        <dbReference type="ARBA" id="ARBA00022833"/>
    </source>
</evidence>
<keyword evidence="7" id="KW-0862">Zinc</keyword>
<dbReference type="Gene3D" id="1.10.10.10">
    <property type="entry name" value="Winged helix-like DNA-binding domain superfamily/Winged helix DNA-binding domain"/>
    <property type="match status" value="1"/>
</dbReference>
<keyword evidence="10 12" id="KW-0539">Nucleus</keyword>
<sequence length="682" mass="78087">MDWKHVEYEQQQEILERRVTRSSRRSEEMPTEFQSTNKTVIENGKGPIRNETKYKDGSGKYVEMEKKGNQKRSEMGASSSQNGKCRQGKKDDVIKKDGKGPAMLIMALRSIGNSRNRRKYGQRDHSETSQCKAIEVQRENVQCLSCDRAYHGACRPSSVGYPQSCESFKTFFCPECMSKEKPVIKKEVMDLSAATHHSANGRSSSMHSSKVSSSLYPTRRNNSFLLRCALGPKYPLQQQRDQINDRLKDKMMTLMTKDEEKSKFRRTVSPGRAVALSRTSHMGKNSMELESNSPQKVKEVGGSKNSGDEDEPRRRKASKAGKFGLTNSRLQLLSTASDYQLFVEAKENLRREVGEKSEDVLANKENLREQWVHYANHEMKAVNESPFPKVIASSPHLYICHFCLKTDTTRDRYDVHMVVAIGKINNELAIFQRLLEILQQHCVWRHPPGNEIYREDQLSFWEIDGAVEAKYCTRLCLLSILFLPSKVAYRDMETFIFYLLTEKTDCGDILVGYFSKEKRPSQNNNLSCIMVLPIAQRAGYGKLLIDLSYKISLRERKVGGPEHPLSDLGLLTYRSYWKAAIISYIRKNRGRSSISLKGLFSQLSSKGKVSYETGIHTKDVVSTLTLYSLLLLINDVYYIDVKKVLRLPLSSFRHRVMHDSRLKWKPSFEVDNDPSKMGAYND</sequence>
<dbReference type="GO" id="GO:0036409">
    <property type="term" value="C:histone H3-K14 acetyltransferase complex"/>
    <property type="evidence" value="ECO:0007669"/>
    <property type="project" value="TreeGrafter"/>
</dbReference>
<dbReference type="Gene3D" id="3.30.60.60">
    <property type="entry name" value="N-acetyl transferase-like"/>
    <property type="match status" value="1"/>
</dbReference>
<gene>
    <name evidence="15" type="ORF">TCNE_LOCUS7067</name>
</gene>
<evidence type="ECO:0000313" key="16">
    <source>
        <dbReference type="Proteomes" id="UP000050794"/>
    </source>
</evidence>
<evidence type="ECO:0000313" key="17">
    <source>
        <dbReference type="WBParaSite" id="TCNE_0000706701-mRNA-1"/>
    </source>
</evidence>
<feature type="region of interest" description="Disordered" evidence="13">
    <location>
        <begin position="257"/>
        <end position="321"/>
    </location>
</feature>
<dbReference type="CDD" id="cd15489">
    <property type="entry name" value="PHD_SF"/>
    <property type="match status" value="1"/>
</dbReference>
<evidence type="ECO:0000256" key="2">
    <source>
        <dbReference type="ARBA" id="ARBA00010107"/>
    </source>
</evidence>
<dbReference type="InterPro" id="IPR011011">
    <property type="entry name" value="Znf_FYVE_PHD"/>
</dbReference>
<feature type="compositionally biased region" description="Basic and acidic residues" evidence="13">
    <location>
        <begin position="48"/>
        <end position="74"/>
    </location>
</feature>
<dbReference type="WBParaSite" id="TCNE_0000706701-mRNA-1">
    <property type="protein sequence ID" value="TCNE_0000706701-mRNA-1"/>
    <property type="gene ID" value="TCNE_0000706701"/>
</dbReference>
<proteinExistence type="inferred from homology"/>
<evidence type="ECO:0000256" key="4">
    <source>
        <dbReference type="ARBA" id="ARBA00022679"/>
    </source>
</evidence>
<dbReference type="Proteomes" id="UP000050794">
    <property type="component" value="Unassembled WGS sequence"/>
</dbReference>
<dbReference type="Gene3D" id="3.30.40.10">
    <property type="entry name" value="Zinc/RING finger domain, C3HC4 (zinc finger)"/>
    <property type="match status" value="1"/>
</dbReference>
<dbReference type="AlphaFoldDB" id="A0A183UEZ7"/>
<dbReference type="GO" id="GO:0010484">
    <property type="term" value="F:histone H3 acetyltransferase activity"/>
    <property type="evidence" value="ECO:0007669"/>
    <property type="project" value="TreeGrafter"/>
</dbReference>
<dbReference type="Gene3D" id="3.40.630.30">
    <property type="match status" value="1"/>
</dbReference>
<name>A0A183UEZ7_TOXCA</name>
<dbReference type="InterPro" id="IPR050603">
    <property type="entry name" value="MYST_HAT"/>
</dbReference>
<comment type="subcellular location">
    <subcellularLocation>
        <location evidence="1 12">Nucleus</location>
    </subcellularLocation>
</comment>